<evidence type="ECO:0000256" key="8">
    <source>
        <dbReference type="PIRNR" id="PIRNR000194"/>
    </source>
</evidence>
<keyword evidence="6 8" id="KW-0560">Oxidoreductase</keyword>
<dbReference type="FunFam" id="3.40.430.10:FF:000001">
    <property type="entry name" value="Dihydrofolate reductase"/>
    <property type="match status" value="1"/>
</dbReference>
<dbReference type="AlphaFoldDB" id="A0A1G2PR52"/>
<dbReference type="PROSITE" id="PS51330">
    <property type="entry name" value="DHFR_2"/>
    <property type="match status" value="1"/>
</dbReference>
<dbReference type="PANTHER" id="PTHR48069:SF3">
    <property type="entry name" value="DIHYDROFOLATE REDUCTASE"/>
    <property type="match status" value="1"/>
</dbReference>
<evidence type="ECO:0000313" key="11">
    <source>
        <dbReference type="EMBL" id="OHA50798.1"/>
    </source>
</evidence>
<dbReference type="SUPFAM" id="SSF53597">
    <property type="entry name" value="Dihydrofolate reductase-like"/>
    <property type="match status" value="1"/>
</dbReference>
<dbReference type="GO" id="GO:0046655">
    <property type="term" value="P:folic acid metabolic process"/>
    <property type="evidence" value="ECO:0007669"/>
    <property type="project" value="TreeGrafter"/>
</dbReference>
<reference evidence="11 12" key="1">
    <citation type="journal article" date="2016" name="Nat. Commun.">
        <title>Thousands of microbial genomes shed light on interconnected biogeochemical processes in an aquifer system.</title>
        <authorList>
            <person name="Anantharaman K."/>
            <person name="Brown C.T."/>
            <person name="Hug L.A."/>
            <person name="Sharon I."/>
            <person name="Castelle C.J."/>
            <person name="Probst A.J."/>
            <person name="Thomas B.C."/>
            <person name="Singh A."/>
            <person name="Wilkins M.J."/>
            <person name="Karaoz U."/>
            <person name="Brodie E.L."/>
            <person name="Williams K.H."/>
            <person name="Hubbard S.S."/>
            <person name="Banfield J.F."/>
        </authorList>
    </citation>
    <scope>NUCLEOTIDE SEQUENCE [LARGE SCALE GENOMIC DNA]</scope>
</reference>
<dbReference type="GO" id="GO:0070401">
    <property type="term" value="F:NADP+ binding"/>
    <property type="evidence" value="ECO:0007669"/>
    <property type="project" value="UniProtKB-ARBA"/>
</dbReference>
<dbReference type="GO" id="GO:0046654">
    <property type="term" value="P:tetrahydrofolate biosynthetic process"/>
    <property type="evidence" value="ECO:0007669"/>
    <property type="project" value="UniProtKB-UniPathway"/>
</dbReference>
<dbReference type="EC" id="1.5.1.3" evidence="3 8"/>
<name>A0A1G2PR52_9BACT</name>
<sequence>MIISLIVAMDKNRVIGKNNSLPWKLPQDLARFKSLTLGHAVIMGRKTYESIGKALPGRVNIIVTTSESYSALGCTVVGSLESAIDISKNEEEIFIIGGESIFKQALRFADRLYLTVIDNVFEGDTFFPEFDITKWQEVSRMDFPISPEASWPFSFLLYEKISQNS</sequence>
<dbReference type="Proteomes" id="UP000176951">
    <property type="component" value="Unassembled WGS sequence"/>
</dbReference>
<dbReference type="GO" id="GO:0006730">
    <property type="term" value="P:one-carbon metabolic process"/>
    <property type="evidence" value="ECO:0007669"/>
    <property type="project" value="UniProtKB-KW"/>
</dbReference>
<dbReference type="GO" id="GO:0046452">
    <property type="term" value="P:dihydrofolate metabolic process"/>
    <property type="evidence" value="ECO:0007669"/>
    <property type="project" value="TreeGrafter"/>
</dbReference>
<evidence type="ECO:0000256" key="6">
    <source>
        <dbReference type="ARBA" id="ARBA00023002"/>
    </source>
</evidence>
<dbReference type="CDD" id="cd00209">
    <property type="entry name" value="DHFR"/>
    <property type="match status" value="1"/>
</dbReference>
<dbReference type="UniPathway" id="UPA00077">
    <property type="reaction ID" value="UER00158"/>
</dbReference>
<comment type="caution">
    <text evidence="11">The sequence shown here is derived from an EMBL/GenBank/DDBJ whole genome shotgun (WGS) entry which is preliminary data.</text>
</comment>
<gene>
    <name evidence="11" type="ORF">A3A97_01615</name>
</gene>
<evidence type="ECO:0000256" key="1">
    <source>
        <dbReference type="ARBA" id="ARBA00004903"/>
    </source>
</evidence>
<evidence type="ECO:0000256" key="7">
    <source>
        <dbReference type="ARBA" id="ARBA00025067"/>
    </source>
</evidence>
<dbReference type="PANTHER" id="PTHR48069">
    <property type="entry name" value="DIHYDROFOLATE REDUCTASE"/>
    <property type="match status" value="1"/>
</dbReference>
<dbReference type="PRINTS" id="PR00070">
    <property type="entry name" value="DHFR"/>
</dbReference>
<evidence type="ECO:0000256" key="9">
    <source>
        <dbReference type="RuleBase" id="RU004474"/>
    </source>
</evidence>
<dbReference type="PIRSF" id="PIRSF000194">
    <property type="entry name" value="DHFR"/>
    <property type="match status" value="1"/>
</dbReference>
<dbReference type="PROSITE" id="PS00075">
    <property type="entry name" value="DHFR_1"/>
    <property type="match status" value="1"/>
</dbReference>
<comment type="pathway">
    <text evidence="1 8">Cofactor biosynthesis; tetrahydrofolate biosynthesis; 5,6,7,8-tetrahydrofolate from 7,8-dihydrofolate: step 1/1.</text>
</comment>
<evidence type="ECO:0000259" key="10">
    <source>
        <dbReference type="PROSITE" id="PS51330"/>
    </source>
</evidence>
<dbReference type="InterPro" id="IPR024072">
    <property type="entry name" value="DHFR-like_dom_sf"/>
</dbReference>
<organism evidence="11 12">
    <name type="scientific">Candidatus Terrybacteria bacterium RIFCSPLOWO2_01_FULL_40_23</name>
    <dbReference type="NCBI Taxonomy" id="1802366"/>
    <lineage>
        <taxon>Bacteria</taxon>
        <taxon>Candidatus Terryibacteriota</taxon>
    </lineage>
</organism>
<keyword evidence="4 8" id="KW-0554">One-carbon metabolism</keyword>
<evidence type="ECO:0000256" key="2">
    <source>
        <dbReference type="ARBA" id="ARBA00009539"/>
    </source>
</evidence>
<comment type="function">
    <text evidence="7 8">Key enzyme in folate metabolism. Catalyzes an essential reaction for de novo glycine and purine synthesis, and for DNA precursor synthesis.</text>
</comment>
<dbReference type="Gene3D" id="3.40.430.10">
    <property type="entry name" value="Dihydrofolate Reductase, subunit A"/>
    <property type="match status" value="1"/>
</dbReference>
<evidence type="ECO:0000313" key="12">
    <source>
        <dbReference type="Proteomes" id="UP000176951"/>
    </source>
</evidence>
<dbReference type="GO" id="GO:0005829">
    <property type="term" value="C:cytosol"/>
    <property type="evidence" value="ECO:0007669"/>
    <property type="project" value="TreeGrafter"/>
</dbReference>
<protein>
    <recommendedName>
        <fullName evidence="3 8">Dihydrofolate reductase</fullName>
        <ecNumber evidence="3 8">1.5.1.3</ecNumber>
    </recommendedName>
</protein>
<feature type="domain" description="DHFR" evidence="10">
    <location>
        <begin position="2"/>
        <end position="160"/>
    </location>
</feature>
<keyword evidence="5 8" id="KW-0521">NADP</keyword>
<evidence type="ECO:0000256" key="3">
    <source>
        <dbReference type="ARBA" id="ARBA00012856"/>
    </source>
</evidence>
<dbReference type="InterPro" id="IPR001796">
    <property type="entry name" value="DHFR_dom"/>
</dbReference>
<evidence type="ECO:0000256" key="4">
    <source>
        <dbReference type="ARBA" id="ARBA00022563"/>
    </source>
</evidence>
<proteinExistence type="inferred from homology"/>
<evidence type="ECO:0000256" key="5">
    <source>
        <dbReference type="ARBA" id="ARBA00022857"/>
    </source>
</evidence>
<dbReference type="GO" id="GO:0004146">
    <property type="term" value="F:dihydrofolate reductase activity"/>
    <property type="evidence" value="ECO:0007669"/>
    <property type="project" value="UniProtKB-EC"/>
</dbReference>
<dbReference type="InterPro" id="IPR012259">
    <property type="entry name" value="DHFR"/>
</dbReference>
<comment type="catalytic activity">
    <reaction evidence="8">
        <text>(6S)-5,6,7,8-tetrahydrofolate + NADP(+) = 7,8-dihydrofolate + NADPH + H(+)</text>
        <dbReference type="Rhea" id="RHEA:15009"/>
        <dbReference type="ChEBI" id="CHEBI:15378"/>
        <dbReference type="ChEBI" id="CHEBI:57451"/>
        <dbReference type="ChEBI" id="CHEBI:57453"/>
        <dbReference type="ChEBI" id="CHEBI:57783"/>
        <dbReference type="ChEBI" id="CHEBI:58349"/>
        <dbReference type="EC" id="1.5.1.3"/>
    </reaction>
</comment>
<dbReference type="EMBL" id="MHSW01000029">
    <property type="protein sequence ID" value="OHA50798.1"/>
    <property type="molecule type" value="Genomic_DNA"/>
</dbReference>
<dbReference type="Pfam" id="PF00186">
    <property type="entry name" value="DHFR_1"/>
    <property type="match status" value="1"/>
</dbReference>
<dbReference type="InterPro" id="IPR017925">
    <property type="entry name" value="DHFR_CS"/>
</dbReference>
<comment type="similarity">
    <text evidence="2 8 9">Belongs to the dihydrofolate reductase family.</text>
</comment>
<accession>A0A1G2PR52</accession>